<keyword evidence="3 8" id="KW-0349">Heme</keyword>
<dbReference type="Pfam" id="PF00067">
    <property type="entry name" value="p450"/>
    <property type="match status" value="1"/>
</dbReference>
<evidence type="ECO:0000256" key="2">
    <source>
        <dbReference type="ARBA" id="ARBA00010617"/>
    </source>
</evidence>
<evidence type="ECO:0000256" key="5">
    <source>
        <dbReference type="ARBA" id="ARBA00023002"/>
    </source>
</evidence>
<evidence type="ECO:0000313" key="9">
    <source>
        <dbReference type="EMBL" id="GAA2502431.1"/>
    </source>
</evidence>
<evidence type="ECO:0000256" key="7">
    <source>
        <dbReference type="ARBA" id="ARBA00023033"/>
    </source>
</evidence>
<dbReference type="InterPro" id="IPR001128">
    <property type="entry name" value="Cyt_P450"/>
</dbReference>
<keyword evidence="7 8" id="KW-0503">Monooxygenase</keyword>
<reference evidence="9 10" key="1">
    <citation type="journal article" date="2019" name="Int. J. Syst. Evol. Microbiol.">
        <title>The Global Catalogue of Microorganisms (GCM) 10K type strain sequencing project: providing services to taxonomists for standard genome sequencing and annotation.</title>
        <authorList>
            <consortium name="The Broad Institute Genomics Platform"/>
            <consortium name="The Broad Institute Genome Sequencing Center for Infectious Disease"/>
            <person name="Wu L."/>
            <person name="Ma J."/>
        </authorList>
    </citation>
    <scope>NUCLEOTIDE SEQUENCE [LARGE SCALE GENOMIC DNA]</scope>
    <source>
        <strain evidence="9 10">JCM 6307</strain>
    </source>
</reference>
<dbReference type="PRINTS" id="PR00359">
    <property type="entry name" value="BP450"/>
</dbReference>
<organism evidence="9 10">
    <name type="scientific">Streptomyces thermolineatus</name>
    <dbReference type="NCBI Taxonomy" id="44033"/>
    <lineage>
        <taxon>Bacteria</taxon>
        <taxon>Bacillati</taxon>
        <taxon>Actinomycetota</taxon>
        <taxon>Actinomycetes</taxon>
        <taxon>Kitasatosporales</taxon>
        <taxon>Streptomycetaceae</taxon>
        <taxon>Streptomyces</taxon>
    </lineage>
</organism>
<comment type="similarity">
    <text evidence="2 8">Belongs to the cytochrome P450 family.</text>
</comment>
<keyword evidence="10" id="KW-1185">Reference proteome</keyword>
<keyword evidence="4 8" id="KW-0479">Metal-binding</keyword>
<comment type="caution">
    <text evidence="9">The sequence shown here is derived from an EMBL/GenBank/DDBJ whole genome shotgun (WGS) entry which is preliminary data.</text>
</comment>
<dbReference type="InterPro" id="IPR002397">
    <property type="entry name" value="Cyt_P450_B"/>
</dbReference>
<proteinExistence type="inferred from homology"/>
<dbReference type="EMBL" id="BAAATA010000031">
    <property type="protein sequence ID" value="GAA2502431.1"/>
    <property type="molecule type" value="Genomic_DNA"/>
</dbReference>
<comment type="cofactor">
    <cofactor evidence="1">
        <name>heme</name>
        <dbReference type="ChEBI" id="CHEBI:30413"/>
    </cofactor>
</comment>
<dbReference type="PANTHER" id="PTHR46696">
    <property type="entry name" value="P450, PUTATIVE (EUROFUNG)-RELATED"/>
    <property type="match status" value="1"/>
</dbReference>
<accession>A0ABN3MIC7</accession>
<dbReference type="InterPro" id="IPR017972">
    <property type="entry name" value="Cyt_P450_CS"/>
</dbReference>
<gene>
    <name evidence="9" type="ORF">GCM10010406_43680</name>
</gene>
<evidence type="ECO:0000256" key="4">
    <source>
        <dbReference type="ARBA" id="ARBA00022723"/>
    </source>
</evidence>
<evidence type="ECO:0000256" key="8">
    <source>
        <dbReference type="RuleBase" id="RU000461"/>
    </source>
</evidence>
<dbReference type="InterPro" id="IPR036396">
    <property type="entry name" value="Cyt_P450_sf"/>
</dbReference>
<dbReference type="SUPFAM" id="SSF48264">
    <property type="entry name" value="Cytochrome P450"/>
    <property type="match status" value="1"/>
</dbReference>
<dbReference type="Proteomes" id="UP001501358">
    <property type="component" value="Unassembled WGS sequence"/>
</dbReference>
<evidence type="ECO:0000313" key="10">
    <source>
        <dbReference type="Proteomes" id="UP001501358"/>
    </source>
</evidence>
<evidence type="ECO:0000256" key="3">
    <source>
        <dbReference type="ARBA" id="ARBA00022617"/>
    </source>
</evidence>
<keyword evidence="5 8" id="KW-0560">Oxidoreductase</keyword>
<dbReference type="Gene3D" id="1.10.630.10">
    <property type="entry name" value="Cytochrome P450"/>
    <property type="match status" value="1"/>
</dbReference>
<dbReference type="PANTHER" id="PTHR46696:SF5">
    <property type="entry name" value="CYTOCHROME P450 BJ-1"/>
    <property type="match status" value="1"/>
</dbReference>
<protein>
    <submittedName>
        <fullName evidence="9">Cytochrome P450</fullName>
    </submittedName>
</protein>
<keyword evidence="6 8" id="KW-0408">Iron</keyword>
<dbReference type="RefSeq" id="WP_344384939.1">
    <property type="nucleotide sequence ID" value="NZ_BAAATA010000031.1"/>
</dbReference>
<evidence type="ECO:0000256" key="1">
    <source>
        <dbReference type="ARBA" id="ARBA00001971"/>
    </source>
</evidence>
<evidence type="ECO:0000256" key="6">
    <source>
        <dbReference type="ARBA" id="ARBA00023004"/>
    </source>
</evidence>
<name>A0ABN3MIC7_9ACTN</name>
<sequence length="412" mass="45075">MALSTPTVPPIALFSPEYYQNPHPTLTWLQDHSPVHEFPFPAGNVRTWMVTRFEDVRTVLADPRFSTESATWANDEFRAAGLVIAEGTILERGITVVDPPAHTRLRRLAMSAFTTRRVEQWRETVHSVVDRTLEDCARRKNFDVMDDYAGEVSAGVLGVILGFRIERHRELVTALNEAFPSDPALIDRAPAAFGRICEYAAELVADKRHDPADDLTSALIRTSDEGERLSSDDLTGLVAAMIMGGSDTVRGFIGNAALALLDHPDQSGLLLSNPELADDAVEELLRYEGALSTALFRVTTEEVELAGTLLPAGAPVIAGLLAANRDPRRFDDPERLDITRSGPRHVGFGHGLHNCIGAALARMEGAIAIPALFRRFPGLSLAAPRNELRYIDNWAIRRLVALPVTAPEKPGA</sequence>
<dbReference type="PROSITE" id="PS00086">
    <property type="entry name" value="CYTOCHROME_P450"/>
    <property type="match status" value="1"/>
</dbReference>
<dbReference type="CDD" id="cd11029">
    <property type="entry name" value="CYP107-like"/>
    <property type="match status" value="1"/>
</dbReference>